<comment type="catalytic activity">
    <reaction evidence="3">
        <text>UTP + H2O = UMP + diphosphate + H(+)</text>
        <dbReference type="Rhea" id="RHEA:29395"/>
        <dbReference type="ChEBI" id="CHEBI:15377"/>
        <dbReference type="ChEBI" id="CHEBI:15378"/>
        <dbReference type="ChEBI" id="CHEBI:33019"/>
        <dbReference type="ChEBI" id="CHEBI:46398"/>
        <dbReference type="ChEBI" id="CHEBI:57865"/>
        <dbReference type="EC" id="3.6.1.9"/>
    </reaction>
</comment>
<proteinExistence type="inferred from homology"/>
<dbReference type="HAMAP" id="MF_00528">
    <property type="entry name" value="Maf"/>
    <property type="match status" value="1"/>
</dbReference>
<name>A0A096AKX5_9FIRM</name>
<keyword evidence="2 3" id="KW-0378">Hydrolase</keyword>
<evidence type="ECO:0000256" key="1">
    <source>
        <dbReference type="ARBA" id="ARBA00001968"/>
    </source>
</evidence>
<comment type="similarity">
    <text evidence="3">Belongs to the Maf family. YhdE subfamily.</text>
</comment>
<protein>
    <recommendedName>
        <fullName evidence="3">dTTP/UTP pyrophosphatase</fullName>
        <shortName evidence="3">dTTPase/UTPase</shortName>
        <ecNumber evidence="3">3.6.1.9</ecNumber>
    </recommendedName>
    <alternativeName>
        <fullName evidence="3">Nucleoside triphosphate pyrophosphatase</fullName>
    </alternativeName>
    <alternativeName>
        <fullName evidence="3">Nucleotide pyrophosphatase</fullName>
        <shortName evidence="3">Nucleotide PPase</shortName>
    </alternativeName>
</protein>
<keyword evidence="3" id="KW-0546">Nucleotide metabolism</keyword>
<dbReference type="NCBIfam" id="TIGR00172">
    <property type="entry name" value="maf"/>
    <property type="match status" value="1"/>
</dbReference>
<comment type="cofactor">
    <cofactor evidence="1 3">
        <name>a divalent metal cation</name>
        <dbReference type="ChEBI" id="CHEBI:60240"/>
    </cofactor>
</comment>
<evidence type="ECO:0000313" key="5">
    <source>
        <dbReference type="Proteomes" id="UP000029628"/>
    </source>
</evidence>
<dbReference type="eggNOG" id="COG0424">
    <property type="taxonomic scope" value="Bacteria"/>
</dbReference>
<dbReference type="AlphaFoldDB" id="A0A096AKX5"/>
<comment type="function">
    <text evidence="3">Nucleoside triphosphate pyrophosphatase that hydrolyzes dTTP and UTP. May have a dual role in cell division arrest and in preventing the incorporation of modified nucleotides into cellular nucleic acids.</text>
</comment>
<reference evidence="4 5" key="1">
    <citation type="submission" date="2014-07" db="EMBL/GenBank/DDBJ databases">
        <authorList>
            <person name="McCorrison J."/>
            <person name="Sanka R."/>
            <person name="Torralba M."/>
            <person name="Gillis M."/>
            <person name="Haft D.H."/>
            <person name="Methe B."/>
            <person name="Sutton G."/>
            <person name="Nelson K.E."/>
        </authorList>
    </citation>
    <scope>NUCLEOTIDE SEQUENCE [LARGE SCALE GENOMIC DNA]</scope>
    <source>
        <strain evidence="4 5">DNF00314</strain>
    </source>
</reference>
<dbReference type="PANTHER" id="PTHR43213:SF5">
    <property type="entry name" value="BIFUNCTIONAL DTTP_UTP PYROPHOSPHATASE_METHYLTRANSFERASE PROTEIN-RELATED"/>
    <property type="match status" value="1"/>
</dbReference>
<feature type="site" description="Important for substrate specificity" evidence="3">
    <location>
        <position position="12"/>
    </location>
</feature>
<keyword evidence="5" id="KW-1185">Reference proteome</keyword>
<comment type="catalytic activity">
    <reaction evidence="3">
        <text>dTTP + H2O = dTMP + diphosphate + H(+)</text>
        <dbReference type="Rhea" id="RHEA:28534"/>
        <dbReference type="ChEBI" id="CHEBI:15377"/>
        <dbReference type="ChEBI" id="CHEBI:15378"/>
        <dbReference type="ChEBI" id="CHEBI:33019"/>
        <dbReference type="ChEBI" id="CHEBI:37568"/>
        <dbReference type="ChEBI" id="CHEBI:63528"/>
        <dbReference type="EC" id="3.6.1.9"/>
    </reaction>
</comment>
<comment type="caution">
    <text evidence="3">Lacks conserved residue(s) required for the propagation of feature annotation.</text>
</comment>
<comment type="subcellular location">
    <subcellularLocation>
        <location evidence="3">Cytoplasm</location>
    </subcellularLocation>
</comment>
<dbReference type="EMBL" id="JRNT01000007">
    <property type="protein sequence ID" value="KGF47743.1"/>
    <property type="molecule type" value="Genomic_DNA"/>
</dbReference>
<dbReference type="GO" id="GO:0036218">
    <property type="term" value="F:dTTP diphosphatase activity"/>
    <property type="evidence" value="ECO:0007669"/>
    <property type="project" value="RHEA"/>
</dbReference>
<sequence>MSTLYLASTSPRRSELLSQVGIKHTVVKSNYKEDNTLLTSPVELVERQALGKAREAIGIPSGRQLVLGADTIVVSDEQVLGKPISIEDARKMLAQLSGKEHLVITGVALLCDGVERVFHVITRVLFKELSDDEINAYIKTGEPFDKAGSYGIQGIGALWVREIHGSYTNIVGLPVEVVYDELQKLLR</sequence>
<dbReference type="SUPFAM" id="SSF52972">
    <property type="entry name" value="ITPase-like"/>
    <property type="match status" value="1"/>
</dbReference>
<organism evidence="4 5">
    <name type="scientific">Veillonella montpellierensis DNF00314</name>
    <dbReference type="NCBI Taxonomy" id="1401067"/>
    <lineage>
        <taxon>Bacteria</taxon>
        <taxon>Bacillati</taxon>
        <taxon>Bacillota</taxon>
        <taxon>Negativicutes</taxon>
        <taxon>Veillonellales</taxon>
        <taxon>Veillonellaceae</taxon>
        <taxon>Veillonella</taxon>
    </lineage>
</organism>
<evidence type="ECO:0000256" key="3">
    <source>
        <dbReference type="HAMAP-Rule" id="MF_00528"/>
    </source>
</evidence>
<comment type="caution">
    <text evidence="4">The sequence shown here is derived from an EMBL/GenBank/DDBJ whole genome shotgun (WGS) entry which is preliminary data.</text>
</comment>
<gene>
    <name evidence="4" type="ORF">HMPREF0872_03290</name>
</gene>
<dbReference type="Proteomes" id="UP000029628">
    <property type="component" value="Unassembled WGS sequence"/>
</dbReference>
<accession>A0A096AKX5</accession>
<dbReference type="GO" id="GO:0009117">
    <property type="term" value="P:nucleotide metabolic process"/>
    <property type="evidence" value="ECO:0007669"/>
    <property type="project" value="UniProtKB-KW"/>
</dbReference>
<dbReference type="PANTHER" id="PTHR43213">
    <property type="entry name" value="BIFUNCTIONAL DTTP/UTP PYROPHOSPHATASE/METHYLTRANSFERASE PROTEIN-RELATED"/>
    <property type="match status" value="1"/>
</dbReference>
<dbReference type="InterPro" id="IPR003697">
    <property type="entry name" value="Maf-like"/>
</dbReference>
<dbReference type="RefSeq" id="WP_038151776.1">
    <property type="nucleotide sequence ID" value="NZ_JRNT01000007.1"/>
</dbReference>
<feature type="active site" description="Proton acceptor" evidence="3">
    <location>
        <position position="70"/>
    </location>
</feature>
<evidence type="ECO:0000313" key="4">
    <source>
        <dbReference type="EMBL" id="KGF47743.1"/>
    </source>
</evidence>
<dbReference type="GO" id="GO:0036221">
    <property type="term" value="F:UTP diphosphatase activity"/>
    <property type="evidence" value="ECO:0007669"/>
    <property type="project" value="RHEA"/>
</dbReference>
<keyword evidence="3" id="KW-0963">Cytoplasm</keyword>
<feature type="site" description="Important for substrate specificity" evidence="3">
    <location>
        <position position="71"/>
    </location>
</feature>
<dbReference type="EC" id="3.6.1.9" evidence="3"/>
<dbReference type="GO" id="GO:0005737">
    <property type="term" value="C:cytoplasm"/>
    <property type="evidence" value="ECO:0007669"/>
    <property type="project" value="UniProtKB-SubCell"/>
</dbReference>
<feature type="site" description="Important for substrate specificity" evidence="3">
    <location>
        <position position="153"/>
    </location>
</feature>
<dbReference type="Pfam" id="PF02545">
    <property type="entry name" value="Maf"/>
    <property type="match status" value="1"/>
</dbReference>
<dbReference type="PIRSF" id="PIRSF006305">
    <property type="entry name" value="Maf"/>
    <property type="match status" value="1"/>
</dbReference>
<evidence type="ECO:0000256" key="2">
    <source>
        <dbReference type="ARBA" id="ARBA00022801"/>
    </source>
</evidence>
<dbReference type="Gene3D" id="3.90.950.10">
    <property type="match status" value="1"/>
</dbReference>
<dbReference type="InterPro" id="IPR029001">
    <property type="entry name" value="ITPase-like_fam"/>
</dbReference>
<dbReference type="CDD" id="cd00555">
    <property type="entry name" value="Maf"/>
    <property type="match status" value="1"/>
</dbReference>